<dbReference type="EMBL" id="BRXY01000013">
    <property type="protein sequence ID" value="GMH52709.1"/>
    <property type="molecule type" value="Genomic_DNA"/>
</dbReference>
<keyword evidence="4 5" id="KW-0863">Zinc-finger</keyword>
<dbReference type="InterPro" id="IPR039804">
    <property type="entry name" value="RING-CH-C4HC3_LTN1"/>
</dbReference>
<evidence type="ECO:0000313" key="7">
    <source>
        <dbReference type="EMBL" id="GMH52709.1"/>
    </source>
</evidence>
<keyword evidence="5" id="KW-0479">Metal-binding</keyword>
<dbReference type="CDD" id="cd16491">
    <property type="entry name" value="RING-CH-C4HC3_LTN1"/>
    <property type="match status" value="1"/>
</dbReference>
<comment type="catalytic activity">
    <reaction evidence="5">
        <text>S-ubiquitinyl-[E2 ubiquitin-conjugating enzyme]-L-cysteine + [acceptor protein]-L-lysine = [E2 ubiquitin-conjugating enzyme]-L-cysteine + N(6)-ubiquitinyl-[acceptor protein]-L-lysine.</text>
        <dbReference type="EC" id="2.3.2.27"/>
    </reaction>
</comment>
<name>A0A9W6ZE69_9STRA</name>
<dbReference type="PANTHER" id="PTHR12389:SF0">
    <property type="entry name" value="E3 UBIQUITIN-PROTEIN LIGASE LISTERIN"/>
    <property type="match status" value="1"/>
</dbReference>
<feature type="domain" description="RING-type" evidence="6">
    <location>
        <begin position="1189"/>
        <end position="1236"/>
    </location>
</feature>
<dbReference type="InterPro" id="IPR039795">
    <property type="entry name" value="LTN1/Rkr1"/>
</dbReference>
<dbReference type="GO" id="GO:0005829">
    <property type="term" value="C:cytosol"/>
    <property type="evidence" value="ECO:0007669"/>
    <property type="project" value="UniProtKB-SubCell"/>
</dbReference>
<organism evidence="7 8">
    <name type="scientific">Triparma strigata</name>
    <dbReference type="NCBI Taxonomy" id="1606541"/>
    <lineage>
        <taxon>Eukaryota</taxon>
        <taxon>Sar</taxon>
        <taxon>Stramenopiles</taxon>
        <taxon>Ochrophyta</taxon>
        <taxon>Bolidophyceae</taxon>
        <taxon>Parmales</taxon>
        <taxon>Triparmaceae</taxon>
        <taxon>Triparma</taxon>
    </lineage>
</organism>
<dbReference type="Proteomes" id="UP001165085">
    <property type="component" value="Unassembled WGS sequence"/>
</dbReference>
<dbReference type="Gene3D" id="3.30.40.10">
    <property type="entry name" value="Zinc/RING finger domain, C3HC4 (zinc finger)"/>
    <property type="match status" value="1"/>
</dbReference>
<evidence type="ECO:0000313" key="8">
    <source>
        <dbReference type="Proteomes" id="UP001165085"/>
    </source>
</evidence>
<keyword evidence="5" id="KW-0862">Zinc</keyword>
<dbReference type="PROSITE" id="PS50089">
    <property type="entry name" value="ZF_RING_2"/>
    <property type="match status" value="1"/>
</dbReference>
<evidence type="ECO:0000259" key="6">
    <source>
        <dbReference type="PROSITE" id="PS50089"/>
    </source>
</evidence>
<dbReference type="GO" id="GO:1990112">
    <property type="term" value="C:RQC complex"/>
    <property type="evidence" value="ECO:0007669"/>
    <property type="project" value="UniProtKB-UniRule"/>
</dbReference>
<reference evidence="8" key="1">
    <citation type="journal article" date="2023" name="Commun. Biol.">
        <title>Genome analysis of Parmales, the sister group of diatoms, reveals the evolutionary specialization of diatoms from phago-mixotrophs to photoautotrophs.</title>
        <authorList>
            <person name="Ban H."/>
            <person name="Sato S."/>
            <person name="Yoshikawa S."/>
            <person name="Yamada K."/>
            <person name="Nakamura Y."/>
            <person name="Ichinomiya M."/>
            <person name="Sato N."/>
            <person name="Blanc-Mathieu R."/>
            <person name="Endo H."/>
            <person name="Kuwata A."/>
            <person name="Ogata H."/>
        </authorList>
    </citation>
    <scope>NUCLEOTIDE SEQUENCE [LARGE SCALE GENOMIC DNA]</scope>
    <source>
        <strain evidence="8">NIES 3701</strain>
    </source>
</reference>
<evidence type="ECO:0000256" key="1">
    <source>
        <dbReference type="ARBA" id="ARBA00004514"/>
    </source>
</evidence>
<dbReference type="GO" id="GO:0072344">
    <property type="term" value="P:rescue of stalled ribosome"/>
    <property type="evidence" value="ECO:0007669"/>
    <property type="project" value="UniProtKB-UniRule"/>
</dbReference>
<evidence type="ECO:0000256" key="5">
    <source>
        <dbReference type="RuleBase" id="RU367090"/>
    </source>
</evidence>
<dbReference type="OrthoDB" id="6108at2759"/>
<evidence type="ECO:0000256" key="3">
    <source>
        <dbReference type="ARBA" id="ARBA00017157"/>
    </source>
</evidence>
<sequence length="1250" mass="139739">MDAFTFAGSDDDVIIDVNGDVGPVSGTGKGKESKQLRPSTIYLGSSPRHITLLKSLQKKDPKTVTSTLKSLPDLLTSSSPVELRPFLSTFTTLLPNLLSPSANVPVLIQTLKVFKLTLQVVPKMSKLLYEGEVTTCVLELNFHSTKQVKDEASSITPLLRTTYPSLLPSLLFLLPPNPPIKSLQLLTLFPPSAETLLPLLHPDKSKESENSLLALHLLKPPAHFASQCPPLTESSFKALLSHPLNPSAHVLCTLQHYSTFPSCPLNPPPPQSSLLLLVLLSYKLNFHSHSLKFSENLNELEKVEASAYTDNLIKCSLNNVIDSDLRWKLSKYYPWYIGVKSIPLTGTYIHDLNLFNEVNGWDEVGDDVVIFMWESFKNTERGRRRQYIMRGGKVWKELDFSGFYWGGKGWECTLSDLESVKGQASYSNINYCRLLIEEGRINLGLVKELEKGMRGLILERVIEDRNVCEYVVDHYEDNEDFWALNYSHIKHKVPPLSVCEKAVAHGSFETLLESKKLYPATSFECHDWSTFLSSKSSYSNSYPPSLIHSVIKDNLKSLPPSLIKYLPLDLRSPLILDSLSRLSSTTLKQAYTLPTYSSGDVVLCKRNATVVQGVVKIVHRDSMPLLYYTVVANGTEFQTEKISDLPIWGERPEVEEEYVEGCIERIEEEGATECLRVLMEFYKGRKGLGSLHARIREAILKIDGEKIGKAFLGLGGKWGVGWAKIVDDVEKFVEEVLEKVGRGSNEILGDASFWVGEERLKDIIKSVNLNLKSNAMNVNNFKLGLQHALKVQRSLSRNKFPNITNPDLSAVKSVVKLFVRDPNSMKDVCFEFFKVGKLRDSEFERHIVSSVKSNSDGLLKLLGSNEVGHLAYKFLDVHARLADVKGEDVTDDEFKRIRANVEERFGGWEVEEREEVEEVVQWAVGVLPRGLREVFEGEEGISCVVDSKKPAANQDPEPAAETAEEKIEEMVAKTQTFILLTTYAERSPKTAQYSNFAGDGVDKILNLLASLVEPGLETETWIKCLDFHDADCSSETYLQNLSNLAFLKSLTTRLVKSWYDSVRNKENKLNAEEFVVLRGRKVVVKDEVDNILKAGRAKLGDMNVEGNIASGEITARYMQDECALSVTVILPKTYPLADARIDTANSLEVPGKKWGLALSCMLKAGSCILDALLLWKDNIDCEFTGVEPCPICYAVLDPKTRCVPGLECGTCHTKFHRGCLVKWFAQSGKEACVICQQETVNIGGGRRGKR</sequence>
<dbReference type="AlphaFoldDB" id="A0A9W6ZE69"/>
<comment type="function">
    <text evidence="5">E3 ubiquitin-protein ligase. Component of the ribosome quality control complex (RQC), a ribosome-associated complex that mediates ubiquitination and extraction of incompletely synthesized nascent chains for proteasomal degradation.</text>
</comment>
<dbReference type="PANTHER" id="PTHR12389">
    <property type="entry name" value="ZINC FINGER PROTEIN 294"/>
    <property type="match status" value="1"/>
</dbReference>
<dbReference type="EC" id="2.3.2.27" evidence="5"/>
<proteinExistence type="inferred from homology"/>
<dbReference type="InterPro" id="IPR001841">
    <property type="entry name" value="Znf_RING"/>
</dbReference>
<comment type="caution">
    <text evidence="7">The sequence shown here is derived from an EMBL/GenBank/DDBJ whole genome shotgun (WGS) entry which is preliminary data.</text>
</comment>
<dbReference type="GO" id="GO:1990116">
    <property type="term" value="P:ribosome-associated ubiquitin-dependent protein catabolic process"/>
    <property type="evidence" value="ECO:0007669"/>
    <property type="project" value="UniProtKB-UniRule"/>
</dbReference>
<keyword evidence="8" id="KW-1185">Reference proteome</keyword>
<dbReference type="InterPro" id="IPR013083">
    <property type="entry name" value="Znf_RING/FYVE/PHD"/>
</dbReference>
<evidence type="ECO:0000256" key="4">
    <source>
        <dbReference type="PROSITE-ProRule" id="PRU00175"/>
    </source>
</evidence>
<dbReference type="Pfam" id="PF23009">
    <property type="entry name" value="UBC_like"/>
    <property type="match status" value="1"/>
</dbReference>
<dbReference type="SUPFAM" id="SSF48371">
    <property type="entry name" value="ARM repeat"/>
    <property type="match status" value="1"/>
</dbReference>
<evidence type="ECO:0000256" key="2">
    <source>
        <dbReference type="ARBA" id="ARBA00007997"/>
    </source>
</evidence>
<dbReference type="GO" id="GO:0043023">
    <property type="term" value="F:ribosomal large subunit binding"/>
    <property type="evidence" value="ECO:0007669"/>
    <property type="project" value="TreeGrafter"/>
</dbReference>
<comment type="similarity">
    <text evidence="2 5">Belongs to the LTN1 family.</text>
</comment>
<comment type="subcellular location">
    <subcellularLocation>
        <location evidence="1">Cytoplasm</location>
        <location evidence="1">Cytosol</location>
    </subcellularLocation>
</comment>
<dbReference type="GO" id="GO:0008270">
    <property type="term" value="F:zinc ion binding"/>
    <property type="evidence" value="ECO:0007669"/>
    <property type="project" value="UniProtKB-KW"/>
</dbReference>
<dbReference type="GO" id="GO:0061630">
    <property type="term" value="F:ubiquitin protein ligase activity"/>
    <property type="evidence" value="ECO:0007669"/>
    <property type="project" value="UniProtKB-UniRule"/>
</dbReference>
<keyword evidence="5" id="KW-0808">Transferase</keyword>
<dbReference type="InterPro" id="IPR054478">
    <property type="entry name" value="LTN1_UBC"/>
</dbReference>
<accession>A0A9W6ZE69</accession>
<dbReference type="InterPro" id="IPR016024">
    <property type="entry name" value="ARM-type_fold"/>
</dbReference>
<comment type="subunit">
    <text evidence="5">Component of the ribosome quality control complex (RQC).</text>
</comment>
<comment type="pathway">
    <text evidence="5">Protein modification; protein ubiquitination.</text>
</comment>
<gene>
    <name evidence="7" type="ORF">TrST_g13539</name>
</gene>
<protein>
    <recommendedName>
        <fullName evidence="3 5">E3 ubiquitin-protein ligase listerin</fullName>
        <ecNumber evidence="5">2.3.2.27</ecNumber>
    </recommendedName>
    <alternativeName>
        <fullName evidence="5">RING-type E3 ubiquitin transferase listerin</fullName>
    </alternativeName>
</protein>
<keyword evidence="5" id="KW-0833">Ubl conjugation pathway</keyword>